<name>A0A7W3J3P2_9ACTN</name>
<dbReference type="RefSeq" id="WP_182541653.1">
    <property type="nucleotide sequence ID" value="NZ_JACGXA010000002.1"/>
</dbReference>
<gene>
    <name evidence="1" type="ORF">FB382_003940</name>
    <name evidence="2" type="ORF">FB382_004370</name>
</gene>
<evidence type="ECO:0000313" key="1">
    <source>
        <dbReference type="EMBL" id="MBA8805595.1"/>
    </source>
</evidence>
<dbReference type="AlphaFoldDB" id="A0A7W3J3P2"/>
<dbReference type="Proteomes" id="UP000580910">
    <property type="component" value="Unassembled WGS sequence"/>
</dbReference>
<accession>A0A7W3J3P2</accession>
<protein>
    <submittedName>
        <fullName evidence="1">Uncharacterized protein</fullName>
    </submittedName>
</protein>
<evidence type="ECO:0000313" key="3">
    <source>
        <dbReference type="Proteomes" id="UP000580910"/>
    </source>
</evidence>
<sequence>MPDAKRTKRSREEYEDLIAKAMRVGDMGWVEFLTTRFDRDYPAGGDQ</sequence>
<evidence type="ECO:0000313" key="2">
    <source>
        <dbReference type="EMBL" id="MBA8806019.1"/>
    </source>
</evidence>
<organism evidence="1 3">
    <name type="scientific">Nocardioides ginsengisegetis</name>
    <dbReference type="NCBI Taxonomy" id="661491"/>
    <lineage>
        <taxon>Bacteria</taxon>
        <taxon>Bacillati</taxon>
        <taxon>Actinomycetota</taxon>
        <taxon>Actinomycetes</taxon>
        <taxon>Propionibacteriales</taxon>
        <taxon>Nocardioidaceae</taxon>
        <taxon>Nocardioides</taxon>
    </lineage>
</organism>
<reference evidence="1 3" key="1">
    <citation type="submission" date="2020-07" db="EMBL/GenBank/DDBJ databases">
        <title>Sequencing the genomes of 1000 actinobacteria strains.</title>
        <authorList>
            <person name="Klenk H.-P."/>
        </authorList>
    </citation>
    <scope>NUCLEOTIDE SEQUENCE [LARGE SCALE GENOMIC DNA]</scope>
    <source>
        <strain evidence="1 3">DSM 21349</strain>
    </source>
</reference>
<dbReference type="EMBL" id="JACGXA010000004">
    <property type="protein sequence ID" value="MBA8806019.1"/>
    <property type="molecule type" value="Genomic_DNA"/>
</dbReference>
<dbReference type="EMBL" id="JACGXA010000002">
    <property type="protein sequence ID" value="MBA8805595.1"/>
    <property type="molecule type" value="Genomic_DNA"/>
</dbReference>
<proteinExistence type="predicted"/>
<comment type="caution">
    <text evidence="1">The sequence shown here is derived from an EMBL/GenBank/DDBJ whole genome shotgun (WGS) entry which is preliminary data.</text>
</comment>
<keyword evidence="3" id="KW-1185">Reference proteome</keyword>